<protein>
    <submittedName>
        <fullName evidence="2">mRNA interferase RelE/StbE</fullName>
    </submittedName>
</protein>
<dbReference type="Gene3D" id="3.30.2310.20">
    <property type="entry name" value="RelE-like"/>
    <property type="match status" value="1"/>
</dbReference>
<organism evidence="2">
    <name type="scientific">Candidatus Kentrum sp. DK</name>
    <dbReference type="NCBI Taxonomy" id="2126562"/>
    <lineage>
        <taxon>Bacteria</taxon>
        <taxon>Pseudomonadati</taxon>
        <taxon>Pseudomonadota</taxon>
        <taxon>Gammaproteobacteria</taxon>
        <taxon>Candidatus Kentrum</taxon>
    </lineage>
</organism>
<dbReference type="SUPFAM" id="SSF143011">
    <property type="entry name" value="RelE-like"/>
    <property type="match status" value="1"/>
</dbReference>
<sequence length="83" mass="9774">MKINIRKSAISDLKNIDHKDRKRIHATILKLSTFPNVSNVKKLTDFEPAYRFRTGDYRILFDVIGNTVEIGRILHRKNSYRES</sequence>
<dbReference type="EMBL" id="CAADEX010000025">
    <property type="protein sequence ID" value="VFJ49481.1"/>
    <property type="molecule type" value="Genomic_DNA"/>
</dbReference>
<accession>A0A450SB89</accession>
<gene>
    <name evidence="2" type="ORF">BECKDK2373B_GA0170837_10253</name>
</gene>
<evidence type="ECO:0000313" key="2">
    <source>
        <dbReference type="EMBL" id="VFJ49481.1"/>
    </source>
</evidence>
<name>A0A450SB89_9GAMM</name>
<dbReference type="InterPro" id="IPR007712">
    <property type="entry name" value="RelE/ParE_toxin"/>
</dbReference>
<dbReference type="PANTHER" id="PTHR38813:SF1">
    <property type="entry name" value="TOXIN RELE1-RELATED"/>
    <property type="match status" value="1"/>
</dbReference>
<dbReference type="InterPro" id="IPR035093">
    <property type="entry name" value="RelE/ParE_toxin_dom_sf"/>
</dbReference>
<dbReference type="AlphaFoldDB" id="A0A450SB89"/>
<dbReference type="Pfam" id="PF05016">
    <property type="entry name" value="ParE_toxin"/>
    <property type="match status" value="1"/>
</dbReference>
<evidence type="ECO:0000256" key="1">
    <source>
        <dbReference type="ARBA" id="ARBA00022649"/>
    </source>
</evidence>
<reference evidence="2" key="1">
    <citation type="submission" date="2019-02" db="EMBL/GenBank/DDBJ databases">
        <authorList>
            <person name="Gruber-Vodicka R. H."/>
            <person name="Seah K. B. B."/>
        </authorList>
    </citation>
    <scope>NUCLEOTIDE SEQUENCE</scope>
    <source>
        <strain evidence="2">BECK_DK47</strain>
    </source>
</reference>
<dbReference type="InterPro" id="IPR052747">
    <property type="entry name" value="TA_system_RelE_toxin"/>
</dbReference>
<proteinExistence type="predicted"/>
<keyword evidence="1" id="KW-1277">Toxin-antitoxin system</keyword>
<dbReference type="PANTHER" id="PTHR38813">
    <property type="match status" value="1"/>
</dbReference>